<dbReference type="Gene3D" id="1.20.120.1900">
    <property type="entry name" value="Gamma-tubulin complex, C-terminal domain"/>
    <property type="match status" value="1"/>
</dbReference>
<feature type="domain" description="Gamma tubulin complex component C-terminal" evidence="8">
    <location>
        <begin position="314"/>
        <end position="702"/>
    </location>
</feature>
<comment type="caution">
    <text evidence="10">The sequence shown here is derived from an EMBL/GenBank/DDBJ whole genome shotgun (WGS) entry which is preliminary data.</text>
</comment>
<dbReference type="AlphaFoldDB" id="A0AAN7VPB0"/>
<dbReference type="GO" id="GO:0031122">
    <property type="term" value="P:cytoplasmic microtubule organization"/>
    <property type="evidence" value="ECO:0007669"/>
    <property type="project" value="TreeGrafter"/>
</dbReference>
<protein>
    <recommendedName>
        <fullName evidence="6">Spindle pole body component</fullName>
    </recommendedName>
</protein>
<dbReference type="EMBL" id="JAVRQU010000012">
    <property type="protein sequence ID" value="KAK5696563.1"/>
    <property type="molecule type" value="Genomic_DNA"/>
</dbReference>
<evidence type="ECO:0000256" key="7">
    <source>
        <dbReference type="SAM" id="MobiDB-lite"/>
    </source>
</evidence>
<dbReference type="GO" id="GO:0043015">
    <property type="term" value="F:gamma-tubulin binding"/>
    <property type="evidence" value="ECO:0007669"/>
    <property type="project" value="InterPro"/>
</dbReference>
<evidence type="ECO:0000256" key="4">
    <source>
        <dbReference type="ARBA" id="ARBA00022701"/>
    </source>
</evidence>
<evidence type="ECO:0000259" key="8">
    <source>
        <dbReference type="Pfam" id="PF04130"/>
    </source>
</evidence>
<evidence type="ECO:0000313" key="11">
    <source>
        <dbReference type="Proteomes" id="UP001310594"/>
    </source>
</evidence>
<organism evidence="10 11">
    <name type="scientific">Elasticomyces elasticus</name>
    <dbReference type="NCBI Taxonomy" id="574655"/>
    <lineage>
        <taxon>Eukaryota</taxon>
        <taxon>Fungi</taxon>
        <taxon>Dikarya</taxon>
        <taxon>Ascomycota</taxon>
        <taxon>Pezizomycotina</taxon>
        <taxon>Dothideomycetes</taxon>
        <taxon>Dothideomycetidae</taxon>
        <taxon>Mycosphaerellales</taxon>
        <taxon>Teratosphaeriaceae</taxon>
        <taxon>Elasticomyces</taxon>
    </lineage>
</organism>
<dbReference type="PANTHER" id="PTHR19302:SF27">
    <property type="entry name" value="GAMMA-TUBULIN COMPLEX COMPONENT 4"/>
    <property type="match status" value="1"/>
</dbReference>
<sequence>MLHEVLLALSGHPSPLFQSAPVGKSDANIQSLLSPSEAALLKSIGTLAERHRQLRDHVQWIESKHQSTICRAVATSIRQKHLARFQQRILDVESKILTRDATIVGAYDIVPLASIVAQFDDWHRLMFWLWEAVQSIQPATSTSDGCWGAALINHLRAEASTGFPEIESAAIELSRVAENAWLRQLAPWVVHGKLPAYGSSDFFIKAMPEGRTFQKKTELMPGFLSPATASSLLFIGTCLHQIRRLPQQHTKSVHPTSTLLTDTQLASTHLQHLSSLPLPINQAQLSRAVSAIRLSLSQNVLQRLLPMSDITQLLHCLRRYFLLDQSDFAVALIDEAEARLQARQQSMGRLLQQDPLKALKGLTIKDAELHQTLNATWKRLSREEDVEDHVLDFARQHVSLSTTTSNGARPVSSDSVTKHAAQVSPIVFNDLLFPTATLLSLDVASPLDLFISPRDVESYAAINAYLLAIKRAQVRLTELWRRTGNRRDHISNTNTARRTKDARKVWATSSAALHLLSEISAYLDGEVVKGSCDHFESWVEKPTSSEEMDTTMGSTRSETLDVAQRDPETLSAAHRAFLAAVTYATLLTDVPYTREVRSLLGNIDALVAFFNTLLDMQQKLGSEDDDGETSFAMEEESRITLELDRARKKVDSDLRSVINRLRQVDHERIGSGRYFEIKAGESGGFEPWKGGGVDRLLMKLEFGRMPDGAFDIV</sequence>
<dbReference type="GO" id="GO:0007020">
    <property type="term" value="P:microtubule nucleation"/>
    <property type="evidence" value="ECO:0007669"/>
    <property type="project" value="InterPro"/>
</dbReference>
<dbReference type="Proteomes" id="UP001310594">
    <property type="component" value="Unassembled WGS sequence"/>
</dbReference>
<dbReference type="GO" id="GO:0000922">
    <property type="term" value="C:spindle pole"/>
    <property type="evidence" value="ECO:0007669"/>
    <property type="project" value="InterPro"/>
</dbReference>
<evidence type="ECO:0000313" key="10">
    <source>
        <dbReference type="EMBL" id="KAK5696563.1"/>
    </source>
</evidence>
<name>A0AAN7VPB0_9PEZI</name>
<evidence type="ECO:0000256" key="2">
    <source>
        <dbReference type="ARBA" id="ARBA00010337"/>
    </source>
</evidence>
<dbReference type="PANTHER" id="PTHR19302">
    <property type="entry name" value="GAMMA TUBULIN COMPLEX PROTEIN"/>
    <property type="match status" value="1"/>
</dbReference>
<proteinExistence type="inferred from homology"/>
<comment type="subcellular location">
    <subcellularLocation>
        <location evidence="1 6">Cytoplasm</location>
        <location evidence="1 6">Cytoskeleton</location>
        <location evidence="1 6">Microtubule organizing center</location>
    </subcellularLocation>
</comment>
<evidence type="ECO:0000256" key="3">
    <source>
        <dbReference type="ARBA" id="ARBA00022490"/>
    </source>
</evidence>
<keyword evidence="3 6" id="KW-0963">Cytoplasm</keyword>
<dbReference type="GO" id="GO:0000930">
    <property type="term" value="C:gamma-tubulin complex"/>
    <property type="evidence" value="ECO:0007669"/>
    <property type="project" value="TreeGrafter"/>
</dbReference>
<evidence type="ECO:0000259" key="9">
    <source>
        <dbReference type="Pfam" id="PF17681"/>
    </source>
</evidence>
<dbReference type="InterPro" id="IPR040457">
    <property type="entry name" value="GCP_C"/>
</dbReference>
<dbReference type="GO" id="GO:0051225">
    <property type="term" value="P:spindle assembly"/>
    <property type="evidence" value="ECO:0007669"/>
    <property type="project" value="TreeGrafter"/>
</dbReference>
<feature type="region of interest" description="Disordered" evidence="7">
    <location>
        <begin position="539"/>
        <end position="561"/>
    </location>
</feature>
<feature type="domain" description="Gamma tubulin complex component protein N-terminal" evidence="9">
    <location>
        <begin position="2"/>
        <end position="304"/>
    </location>
</feature>
<accession>A0AAN7VPB0</accession>
<dbReference type="InterPro" id="IPR042241">
    <property type="entry name" value="GCP_C_sf"/>
</dbReference>
<evidence type="ECO:0000256" key="1">
    <source>
        <dbReference type="ARBA" id="ARBA00004267"/>
    </source>
</evidence>
<dbReference type="GO" id="GO:0000278">
    <property type="term" value="P:mitotic cell cycle"/>
    <property type="evidence" value="ECO:0007669"/>
    <property type="project" value="TreeGrafter"/>
</dbReference>
<dbReference type="GO" id="GO:0005874">
    <property type="term" value="C:microtubule"/>
    <property type="evidence" value="ECO:0007669"/>
    <property type="project" value="UniProtKB-KW"/>
</dbReference>
<reference evidence="10" key="1">
    <citation type="submission" date="2023-08" db="EMBL/GenBank/DDBJ databases">
        <title>Black Yeasts Isolated from many extreme environments.</title>
        <authorList>
            <person name="Coleine C."/>
            <person name="Stajich J.E."/>
            <person name="Selbmann L."/>
        </authorList>
    </citation>
    <scope>NUCLEOTIDE SEQUENCE</scope>
    <source>
        <strain evidence="10">CCFEE 5810</strain>
    </source>
</reference>
<gene>
    <name evidence="10" type="ORF">LTR97_007866</name>
</gene>
<dbReference type="Pfam" id="PF17681">
    <property type="entry name" value="GCP_N_terminal"/>
    <property type="match status" value="1"/>
</dbReference>
<dbReference type="GO" id="GO:0051321">
    <property type="term" value="P:meiotic cell cycle"/>
    <property type="evidence" value="ECO:0007669"/>
    <property type="project" value="TreeGrafter"/>
</dbReference>
<dbReference type="GO" id="GO:0044732">
    <property type="term" value="C:mitotic spindle pole body"/>
    <property type="evidence" value="ECO:0007669"/>
    <property type="project" value="TreeGrafter"/>
</dbReference>
<dbReference type="InterPro" id="IPR007259">
    <property type="entry name" value="GCP"/>
</dbReference>
<keyword evidence="5 6" id="KW-0206">Cytoskeleton</keyword>
<dbReference type="Pfam" id="PF04130">
    <property type="entry name" value="GCP_C_terminal"/>
    <property type="match status" value="1"/>
</dbReference>
<keyword evidence="4 6" id="KW-0493">Microtubule</keyword>
<dbReference type="InterPro" id="IPR041470">
    <property type="entry name" value="GCP_N"/>
</dbReference>
<evidence type="ECO:0000256" key="6">
    <source>
        <dbReference type="RuleBase" id="RU363050"/>
    </source>
</evidence>
<evidence type="ECO:0000256" key="5">
    <source>
        <dbReference type="ARBA" id="ARBA00023212"/>
    </source>
</evidence>
<dbReference type="GO" id="GO:0051011">
    <property type="term" value="F:microtubule minus-end binding"/>
    <property type="evidence" value="ECO:0007669"/>
    <property type="project" value="TreeGrafter"/>
</dbReference>
<comment type="similarity">
    <text evidence="2 6">Belongs to the TUBGCP family.</text>
</comment>